<gene>
    <name evidence="4" type="ORF">DCO56_09955</name>
</gene>
<feature type="binding site" evidence="3">
    <location>
        <position position="164"/>
    </location>
    <ligand>
        <name>substrate</name>
    </ligand>
</feature>
<dbReference type="InterPro" id="IPR008928">
    <property type="entry name" value="6-hairpin_glycosidase_sf"/>
</dbReference>
<feature type="active site" description="Nucleophile" evidence="2">
    <location>
        <position position="105"/>
    </location>
</feature>
<dbReference type="EMBL" id="QCXX01000002">
    <property type="protein sequence ID" value="PUV25245.1"/>
    <property type="molecule type" value="Genomic_DNA"/>
</dbReference>
<comment type="caution">
    <text evidence="4">The sequence shown here is derived from an EMBL/GenBank/DDBJ whole genome shotgun (WGS) entry which is preliminary data.</text>
</comment>
<keyword evidence="1 4" id="KW-0378">Hydrolase</keyword>
<evidence type="ECO:0000256" key="1">
    <source>
        <dbReference type="ARBA" id="ARBA00022801"/>
    </source>
</evidence>
<dbReference type="OrthoDB" id="9807186at2"/>
<evidence type="ECO:0000256" key="3">
    <source>
        <dbReference type="PIRSR" id="PIRSR610905-2"/>
    </source>
</evidence>
<dbReference type="InterPro" id="IPR052043">
    <property type="entry name" value="PolySaccharide_Degr_Enz"/>
</dbReference>
<protein>
    <submittedName>
        <fullName evidence="4">Glycosyl hydrolase</fullName>
    </submittedName>
</protein>
<dbReference type="SUPFAM" id="SSF48208">
    <property type="entry name" value="Six-hairpin glycosidases"/>
    <property type="match status" value="1"/>
</dbReference>
<dbReference type="GO" id="GO:0005975">
    <property type="term" value="P:carbohydrate metabolic process"/>
    <property type="evidence" value="ECO:0007669"/>
    <property type="project" value="InterPro"/>
</dbReference>
<evidence type="ECO:0000256" key="2">
    <source>
        <dbReference type="PIRSR" id="PIRSR610905-1"/>
    </source>
</evidence>
<proteinExistence type="predicted"/>
<dbReference type="Gene3D" id="1.50.10.10">
    <property type="match status" value="1"/>
</dbReference>
<dbReference type="InterPro" id="IPR010905">
    <property type="entry name" value="Glyco_hydro_88"/>
</dbReference>
<dbReference type="AlphaFoldDB" id="A0A363NWS5"/>
<sequence>MIKNVFLFLLFLPFKFCIGQTELTNFPAGADPKEVGYRIAHRFITGKHMLHAGKWISYPETFYWTGAVNYAHLTGDQQLTQAMKDRFSKLTSVEQNLLPIKNHVDLNMFGSLPLRLYQLTKDKSYLDLGLPYADTQWEVPQNASQAEKDWAQKGYSWQTRLWIDDMYMITIVQAAAFRATGDPKYLDRAAKEMVLYLDDLQRPNGLFYHAPDVPYYWGRGNGWMAAGMTELLRMLPRDHRDRPRILKGYLKMMKSLKKYQSKSGLWNQLIDQPDCWAETSGSAMFAYAMISGVKQGWLNSKQYSPVARNAWLGLTKYVDDKGAVYDVCVGTNKKNDKQYYYDRPRHTGDYHGQAPYLWCVNALLEDGDK</sequence>
<evidence type="ECO:0000313" key="5">
    <source>
        <dbReference type="Proteomes" id="UP000250831"/>
    </source>
</evidence>
<feature type="binding site" evidence="3">
    <location>
        <position position="105"/>
    </location>
    <ligand>
        <name>substrate</name>
    </ligand>
</feature>
<name>A0A363NWS5_9SPHI</name>
<dbReference type="Pfam" id="PF07470">
    <property type="entry name" value="Glyco_hydro_88"/>
    <property type="match status" value="1"/>
</dbReference>
<feature type="active site" description="Proton donor" evidence="2">
    <location>
        <position position="164"/>
    </location>
</feature>
<organism evidence="4 5">
    <name type="scientific">Sphingobacterium athyrii</name>
    <dbReference type="NCBI Taxonomy" id="2152717"/>
    <lineage>
        <taxon>Bacteria</taxon>
        <taxon>Pseudomonadati</taxon>
        <taxon>Bacteroidota</taxon>
        <taxon>Sphingobacteriia</taxon>
        <taxon>Sphingobacteriales</taxon>
        <taxon>Sphingobacteriaceae</taxon>
        <taxon>Sphingobacterium</taxon>
    </lineage>
</organism>
<dbReference type="GO" id="GO:0016787">
    <property type="term" value="F:hydrolase activity"/>
    <property type="evidence" value="ECO:0007669"/>
    <property type="project" value="UniProtKB-KW"/>
</dbReference>
<dbReference type="PANTHER" id="PTHR33886:SF8">
    <property type="entry name" value="UNSATURATED RHAMNOGALACTURONAN HYDROLASE (EUROFUNG)"/>
    <property type="match status" value="1"/>
</dbReference>
<dbReference type="PANTHER" id="PTHR33886">
    <property type="entry name" value="UNSATURATED RHAMNOGALACTURONAN HYDROLASE (EUROFUNG)"/>
    <property type="match status" value="1"/>
</dbReference>
<evidence type="ECO:0000313" key="4">
    <source>
        <dbReference type="EMBL" id="PUV25245.1"/>
    </source>
</evidence>
<dbReference type="InterPro" id="IPR012341">
    <property type="entry name" value="6hp_glycosidase-like_sf"/>
</dbReference>
<reference evidence="4 5" key="1">
    <citation type="submission" date="2018-04" db="EMBL/GenBank/DDBJ databases">
        <title>Sphingobacterium sp. M46 Genome.</title>
        <authorList>
            <person name="Cheng J."/>
            <person name="Li Y."/>
        </authorList>
    </citation>
    <scope>NUCLEOTIDE SEQUENCE [LARGE SCALE GENOMIC DNA]</scope>
    <source>
        <strain evidence="4 5">M46</strain>
    </source>
</reference>
<dbReference type="Proteomes" id="UP000250831">
    <property type="component" value="Unassembled WGS sequence"/>
</dbReference>
<accession>A0A363NWS5</accession>
<keyword evidence="5" id="KW-1185">Reference proteome</keyword>